<evidence type="ECO:0000313" key="3">
    <source>
        <dbReference type="Proteomes" id="UP000012174"/>
    </source>
</evidence>
<evidence type="ECO:0000256" key="1">
    <source>
        <dbReference type="SAM" id="MobiDB-lite"/>
    </source>
</evidence>
<dbReference type="STRING" id="1287681.M7TFF6"/>
<dbReference type="EMBL" id="KB706863">
    <property type="protein sequence ID" value="EMR65450.1"/>
    <property type="molecule type" value="Genomic_DNA"/>
</dbReference>
<accession>M7TFF6</accession>
<name>M7TFF6_EUTLA</name>
<proteinExistence type="predicted"/>
<sequence length="156" mass="17340">MSDQNNHPPDKPMSDKNKKPTGKTRSDDDAYVLDAMMNDLGSNRLEDLATEDGGGPFRQRGPRPPPTQIRRDLEPMSDEAAAASRRYREAISNIDDWDSRGVRDLDSIADGNLHRRNQVVVSGSSHAFPAKGTFNGDFNFIKPKKGTQNNPQYNPS</sequence>
<keyword evidence="3" id="KW-1185">Reference proteome</keyword>
<dbReference type="KEGG" id="ela:UCREL1_7558"/>
<feature type="region of interest" description="Disordered" evidence="1">
    <location>
        <begin position="1"/>
        <end position="75"/>
    </location>
</feature>
<feature type="compositionally biased region" description="Basic and acidic residues" evidence="1">
    <location>
        <begin position="8"/>
        <end position="28"/>
    </location>
</feature>
<dbReference type="HOGENOM" id="CLU_1686565_0_0_1"/>
<dbReference type="eggNOG" id="ENOG502RPXI">
    <property type="taxonomic scope" value="Eukaryota"/>
</dbReference>
<evidence type="ECO:0000313" key="2">
    <source>
        <dbReference type="EMBL" id="EMR65450.1"/>
    </source>
</evidence>
<reference evidence="3" key="1">
    <citation type="journal article" date="2013" name="Genome Announc.">
        <title>Draft genome sequence of the grapevine dieback fungus Eutypa lata UCR-EL1.</title>
        <authorList>
            <person name="Blanco-Ulate B."/>
            <person name="Rolshausen P.E."/>
            <person name="Cantu D."/>
        </authorList>
    </citation>
    <scope>NUCLEOTIDE SEQUENCE [LARGE SCALE GENOMIC DNA]</scope>
    <source>
        <strain evidence="3">UCR-EL1</strain>
    </source>
</reference>
<gene>
    <name evidence="2" type="ORF">UCREL1_7558</name>
</gene>
<dbReference type="Proteomes" id="UP000012174">
    <property type="component" value="Unassembled WGS sequence"/>
</dbReference>
<organism evidence="2 3">
    <name type="scientific">Eutypa lata (strain UCR-EL1)</name>
    <name type="common">Grapevine dieback disease fungus</name>
    <name type="synonym">Eutypa armeniacae</name>
    <dbReference type="NCBI Taxonomy" id="1287681"/>
    <lineage>
        <taxon>Eukaryota</taxon>
        <taxon>Fungi</taxon>
        <taxon>Dikarya</taxon>
        <taxon>Ascomycota</taxon>
        <taxon>Pezizomycotina</taxon>
        <taxon>Sordariomycetes</taxon>
        <taxon>Xylariomycetidae</taxon>
        <taxon>Xylariales</taxon>
        <taxon>Diatrypaceae</taxon>
        <taxon>Eutypa</taxon>
    </lineage>
</organism>
<dbReference type="AlphaFoldDB" id="M7TFF6"/>
<protein>
    <submittedName>
        <fullName evidence="2">Uncharacterized protein</fullName>
    </submittedName>
</protein>
<dbReference type="OrthoDB" id="5231042at2759"/>